<dbReference type="OrthoDB" id="14374at2759"/>
<dbReference type="CDD" id="cd04301">
    <property type="entry name" value="NAT_SF"/>
    <property type="match status" value="1"/>
</dbReference>
<gene>
    <name evidence="2" type="ORF">PROFUN_15315</name>
</gene>
<dbReference type="InParanoid" id="A0A2P6MWX8"/>
<dbReference type="AlphaFoldDB" id="A0A2P6MWX8"/>
<sequence>MRAATIQSLNCAGILGRRLRSHSAPRQSLNSIATAEVHTQRSQAIVWCPELETILPRQKREYGRSSRTATTSEPRGLLYQDTMTPTEDVEDIVIVDLRDLQLPLRQQLLSKFYDGLITINFPFPDELDPIEVWEGMLTPGHPLHSFTLMHILLAFHKTDTLFENILGGNVSEYYPRSHCALLSFIVVDEKMRRRGLGERLVKEGRAVVDRDGAQRGEVCSYYFAETNKPETVDEEKDSMPPKIRVQVLMKLGFQRCDIEYVQPPLAPTQQPFYDLHLCVHRREGEESTVTSKEMLAWMEEYWDSCDAARVGPVWEDTLNRLKSINTINIVPLV</sequence>
<reference evidence="2 3" key="1">
    <citation type="journal article" date="2018" name="Genome Biol. Evol.">
        <title>Multiple Roots of Fruiting Body Formation in Amoebozoa.</title>
        <authorList>
            <person name="Hillmann F."/>
            <person name="Forbes G."/>
            <person name="Novohradska S."/>
            <person name="Ferling I."/>
            <person name="Riege K."/>
            <person name="Groth M."/>
            <person name="Westermann M."/>
            <person name="Marz M."/>
            <person name="Spaller T."/>
            <person name="Winckler T."/>
            <person name="Schaap P."/>
            <person name="Glockner G."/>
        </authorList>
    </citation>
    <scope>NUCLEOTIDE SEQUENCE [LARGE SCALE GENOMIC DNA]</scope>
    <source>
        <strain evidence="2 3">Jena</strain>
    </source>
</reference>
<organism evidence="2 3">
    <name type="scientific">Planoprotostelium fungivorum</name>
    <dbReference type="NCBI Taxonomy" id="1890364"/>
    <lineage>
        <taxon>Eukaryota</taxon>
        <taxon>Amoebozoa</taxon>
        <taxon>Evosea</taxon>
        <taxon>Variosea</taxon>
        <taxon>Cavosteliida</taxon>
        <taxon>Cavosteliaceae</taxon>
        <taxon>Planoprotostelium</taxon>
    </lineage>
</organism>
<dbReference type="SUPFAM" id="SSF55729">
    <property type="entry name" value="Acyl-CoA N-acyltransferases (Nat)"/>
    <property type="match status" value="1"/>
</dbReference>
<dbReference type="Proteomes" id="UP000241769">
    <property type="component" value="Unassembled WGS sequence"/>
</dbReference>
<comment type="caution">
    <text evidence="2">The sequence shown here is derived from an EMBL/GenBank/DDBJ whole genome shotgun (WGS) entry which is preliminary data.</text>
</comment>
<proteinExistence type="predicted"/>
<keyword evidence="3" id="KW-1185">Reference proteome</keyword>
<dbReference type="STRING" id="1890364.A0A2P6MWX8"/>
<accession>A0A2P6MWX8</accession>
<dbReference type="Gene3D" id="3.40.630.30">
    <property type="match status" value="1"/>
</dbReference>
<protein>
    <recommendedName>
        <fullName evidence="4">N-acetyltransferase domain-containing protein</fullName>
    </recommendedName>
</protein>
<evidence type="ECO:0000256" key="1">
    <source>
        <dbReference type="SAM" id="MobiDB-lite"/>
    </source>
</evidence>
<name>A0A2P6MWX8_9EUKA</name>
<evidence type="ECO:0008006" key="4">
    <source>
        <dbReference type="Google" id="ProtNLM"/>
    </source>
</evidence>
<dbReference type="InterPro" id="IPR016181">
    <property type="entry name" value="Acyl_CoA_acyltransferase"/>
</dbReference>
<evidence type="ECO:0000313" key="2">
    <source>
        <dbReference type="EMBL" id="PRP76230.1"/>
    </source>
</evidence>
<evidence type="ECO:0000313" key="3">
    <source>
        <dbReference type="Proteomes" id="UP000241769"/>
    </source>
</evidence>
<feature type="region of interest" description="Disordered" evidence="1">
    <location>
        <begin position="59"/>
        <end position="78"/>
    </location>
</feature>
<dbReference type="EMBL" id="MDYQ01000339">
    <property type="protein sequence ID" value="PRP76230.1"/>
    <property type="molecule type" value="Genomic_DNA"/>
</dbReference>